<organism evidence="2 3">
    <name type="scientific">Pseudonocardia eucalypti</name>
    <dbReference type="NCBI Taxonomy" id="648755"/>
    <lineage>
        <taxon>Bacteria</taxon>
        <taxon>Bacillati</taxon>
        <taxon>Actinomycetota</taxon>
        <taxon>Actinomycetes</taxon>
        <taxon>Pseudonocardiales</taxon>
        <taxon>Pseudonocardiaceae</taxon>
        <taxon>Pseudonocardia</taxon>
    </lineage>
</organism>
<evidence type="ECO:0000313" key="2">
    <source>
        <dbReference type="EMBL" id="GAA5158224.1"/>
    </source>
</evidence>
<comment type="caution">
    <text evidence="2">The sequence shown here is derived from an EMBL/GenBank/DDBJ whole genome shotgun (WGS) entry which is preliminary data.</text>
</comment>
<gene>
    <name evidence="2" type="ORF">GCM10023321_37730</name>
</gene>
<evidence type="ECO:0000256" key="1">
    <source>
        <dbReference type="SAM" id="Phobius"/>
    </source>
</evidence>
<reference evidence="3" key="1">
    <citation type="journal article" date="2019" name="Int. J. Syst. Evol. Microbiol.">
        <title>The Global Catalogue of Microorganisms (GCM) 10K type strain sequencing project: providing services to taxonomists for standard genome sequencing and annotation.</title>
        <authorList>
            <consortium name="The Broad Institute Genomics Platform"/>
            <consortium name="The Broad Institute Genome Sequencing Center for Infectious Disease"/>
            <person name="Wu L."/>
            <person name="Ma J."/>
        </authorList>
    </citation>
    <scope>NUCLEOTIDE SEQUENCE [LARGE SCALE GENOMIC DNA]</scope>
    <source>
        <strain evidence="3">JCM 18303</strain>
    </source>
</reference>
<sequence>MGGVKLTWLGRAAGYAVLVVMVAAAARLVWELLRPLLPTVAGVLFALAALYWLFSWRRM</sequence>
<keyword evidence="1" id="KW-0812">Transmembrane</keyword>
<evidence type="ECO:0008006" key="4">
    <source>
        <dbReference type="Google" id="ProtNLM"/>
    </source>
</evidence>
<dbReference type="Proteomes" id="UP001428817">
    <property type="component" value="Unassembled WGS sequence"/>
</dbReference>
<keyword evidence="3" id="KW-1185">Reference proteome</keyword>
<feature type="transmembrane region" description="Helical" evidence="1">
    <location>
        <begin position="36"/>
        <end position="54"/>
    </location>
</feature>
<feature type="transmembrane region" description="Helical" evidence="1">
    <location>
        <begin position="12"/>
        <end position="30"/>
    </location>
</feature>
<name>A0ABP9Q840_9PSEU</name>
<keyword evidence="1" id="KW-1133">Transmembrane helix</keyword>
<accession>A0ABP9Q840</accession>
<proteinExistence type="predicted"/>
<dbReference type="EMBL" id="BAABJP010000015">
    <property type="protein sequence ID" value="GAA5158224.1"/>
    <property type="molecule type" value="Genomic_DNA"/>
</dbReference>
<keyword evidence="1" id="KW-0472">Membrane</keyword>
<evidence type="ECO:0000313" key="3">
    <source>
        <dbReference type="Proteomes" id="UP001428817"/>
    </source>
</evidence>
<protein>
    <recommendedName>
        <fullName evidence="4">Transmembrane protein</fullName>
    </recommendedName>
</protein>